<dbReference type="HOGENOM" id="CLU_000288_22_1_1"/>
<dbReference type="InParanoid" id="F6HIQ9"/>
<dbReference type="InterPro" id="IPR008266">
    <property type="entry name" value="Tyr_kinase_AS"/>
</dbReference>
<keyword evidence="5" id="KW-0597">Phosphoprotein</keyword>
<comment type="subcellular location">
    <subcellularLocation>
        <location evidence="1">Cell membrane</location>
        <topology evidence="1">Single-pass type I membrane protein</topology>
    </subcellularLocation>
</comment>
<dbReference type="GO" id="GO:0038023">
    <property type="term" value="F:signaling receptor activity"/>
    <property type="evidence" value="ECO:0000318"/>
    <property type="project" value="GO_Central"/>
</dbReference>
<keyword evidence="9 22" id="KW-0732">Signal</keyword>
<feature type="signal peptide" evidence="22">
    <location>
        <begin position="1"/>
        <end position="32"/>
    </location>
</feature>
<dbReference type="InterPro" id="IPR011009">
    <property type="entry name" value="Kinase-like_dom_sf"/>
</dbReference>
<dbReference type="Pfam" id="PF00069">
    <property type="entry name" value="Pkinase"/>
    <property type="match status" value="1"/>
</dbReference>
<evidence type="ECO:0000313" key="24">
    <source>
        <dbReference type="EMBL" id="CCB52105.1"/>
    </source>
</evidence>
<dbReference type="FunFam" id="3.80.10.10:FF:000790">
    <property type="entry name" value="Leucine-rich repeat receptor-like protein kinase PEPR1"/>
    <property type="match status" value="1"/>
</dbReference>
<dbReference type="GO" id="GO:0005886">
    <property type="term" value="C:plasma membrane"/>
    <property type="evidence" value="ECO:0000318"/>
    <property type="project" value="GO_Central"/>
</dbReference>
<evidence type="ECO:0000256" key="18">
    <source>
        <dbReference type="ARBA" id="ARBA00047899"/>
    </source>
</evidence>
<keyword evidence="3" id="KW-1003">Cell membrane</keyword>
<protein>
    <recommendedName>
        <fullName evidence="2">non-specific serine/threonine protein kinase</fullName>
        <ecNumber evidence="2">2.7.11.1</ecNumber>
    </recommendedName>
</protein>
<keyword evidence="6" id="KW-0433">Leucine-rich repeat</keyword>
<dbReference type="Pfam" id="PF13855">
    <property type="entry name" value="LRR_8"/>
    <property type="match status" value="1"/>
</dbReference>
<dbReference type="SMR" id="F6HIQ9"/>
<evidence type="ECO:0000256" key="13">
    <source>
        <dbReference type="ARBA" id="ARBA00022840"/>
    </source>
</evidence>
<accession>F6HIQ9</accession>
<dbReference type="Proteomes" id="UP000009183">
    <property type="component" value="Chromosome 10"/>
</dbReference>
<keyword evidence="14 21" id="KW-1133">Transmembrane helix</keyword>
<evidence type="ECO:0000256" key="19">
    <source>
        <dbReference type="ARBA" id="ARBA00048679"/>
    </source>
</evidence>
<dbReference type="PANTHER" id="PTHR48053:SF126">
    <property type="entry name" value="MDIS1-INTERACTING RECEPTOR LIKE KINASE 2-LIKE ISOFORM X1"/>
    <property type="match status" value="1"/>
</dbReference>
<sequence>MEWCSITCRALVVSMVLLLYNMLLISSPPAAAATTEAQVEAEAEALRNSTWWWYMENTTSHHCTWEGITCNTEGHVVRITYSYIDGKMVELSKLKFSSFPSLLHLNVSHSSIYGRIPDEIGMLTKLTYLRISECDVHGELPVSLGNLTLLEELDLAYNNLSGVIPSSLGYLKNLIHLDLSFNYGLSGVIPSSLGYLKNLKYLDLSINEINGSIPYQIGNLKNLTHLYLVSNSLSGVIPSSLANLSNLEYLFLNFNRINGSIPSEIGNLKNLVQLCFSHNSLIGTIPPSLGHLTNLTYLHLFNNQIQGGIPLSFGHLTKLTDLNLCDNQINGSIPPIIWNLKNLIHLRLDHNNLTGVIPSSLGYLIHLNEFNISGNRINGHIPSTIGNLNNLTRLDLSANLIHGKIPSQVQNLKRLTYLNLSHNKLSGSIPTLLIYDHIKPSLDLSHNDLEGHIPFELQSKFSQGSFDNNKGLCGDIKGLPHCKEEYKTTRIIVISLSTTLFLFFVVLGFLLLSRKTRKIQTKEIPTKNGDIFSVWNYDGKIAYEDIIKATEDFDIKYCIGTGGYGSVYKAQLPTGNVVALKKLHGWERDEAIYLKSFQNEVQILSKIRHRNIVKLQGYCLHKRCMFLIYNYMGRGSLYCVLSNEVEALELDWIKRVNVVKSIVHAVCYMHHDCTPPIIHRDISSNNILLDSKLDAFLSDFGTARLLHPDSSNQTLLAGTYGYIAPELAYTMVVTEKCDVYSFGVVALETMMGKHPGELFTLLSSSSTQNIMLTNILDSRLPSPQDQQVARDVVLVVWLALKCIHSNPRSRPTMQHILSKLLTQSPFLGPFNWISLCQLTALEI</sequence>
<dbReference type="FunFam" id="3.30.200.20:FF:000309">
    <property type="entry name" value="Leucine-rich repeat receptor protein kinase MSP1"/>
    <property type="match status" value="1"/>
</dbReference>
<dbReference type="Pfam" id="PF23598">
    <property type="entry name" value="LRR_14"/>
    <property type="match status" value="1"/>
</dbReference>
<evidence type="ECO:0000256" key="10">
    <source>
        <dbReference type="ARBA" id="ARBA00022737"/>
    </source>
</evidence>
<dbReference type="GO" id="GO:0009755">
    <property type="term" value="P:hormone-mediated signaling pathway"/>
    <property type="evidence" value="ECO:0000318"/>
    <property type="project" value="GO_Central"/>
</dbReference>
<dbReference type="PANTHER" id="PTHR48053">
    <property type="entry name" value="LEUCINE RICH REPEAT FAMILY PROTEIN, EXPRESSED"/>
    <property type="match status" value="1"/>
</dbReference>
<proteinExistence type="predicted"/>
<evidence type="ECO:0000259" key="23">
    <source>
        <dbReference type="PROSITE" id="PS50011"/>
    </source>
</evidence>
<evidence type="ECO:0000256" key="12">
    <source>
        <dbReference type="ARBA" id="ARBA00022777"/>
    </source>
</evidence>
<dbReference type="FunFam" id="3.80.10.10:FF:000416">
    <property type="entry name" value="Probable leucine-rich repeat receptor-like protein kinase At5g63930"/>
    <property type="match status" value="1"/>
</dbReference>
<feature type="binding site" evidence="20">
    <location>
        <position position="581"/>
    </location>
    <ligand>
        <name>ATP</name>
        <dbReference type="ChEBI" id="CHEBI:30616"/>
    </ligand>
</feature>
<dbReference type="SUPFAM" id="SSF52047">
    <property type="entry name" value="RNI-like"/>
    <property type="match status" value="1"/>
</dbReference>
<dbReference type="InterPro" id="IPR000719">
    <property type="entry name" value="Prot_kinase_dom"/>
</dbReference>
<keyword evidence="16" id="KW-0675">Receptor</keyword>
<evidence type="ECO:0000256" key="9">
    <source>
        <dbReference type="ARBA" id="ARBA00022729"/>
    </source>
</evidence>
<evidence type="ECO:0000256" key="7">
    <source>
        <dbReference type="ARBA" id="ARBA00022679"/>
    </source>
</evidence>
<dbReference type="PaxDb" id="29760-VIT_10s0042g00700.t01"/>
<evidence type="ECO:0000256" key="16">
    <source>
        <dbReference type="ARBA" id="ARBA00023170"/>
    </source>
</evidence>
<feature type="transmembrane region" description="Helical" evidence="21">
    <location>
        <begin position="491"/>
        <end position="512"/>
    </location>
</feature>
<dbReference type="GO" id="GO:0005524">
    <property type="term" value="F:ATP binding"/>
    <property type="evidence" value="ECO:0007669"/>
    <property type="project" value="UniProtKB-UniRule"/>
</dbReference>
<dbReference type="PROSITE" id="PS00107">
    <property type="entry name" value="PROTEIN_KINASE_ATP"/>
    <property type="match status" value="1"/>
</dbReference>
<keyword evidence="12" id="KW-0418">Kinase</keyword>
<dbReference type="KEGG" id="vvi:100254590"/>
<dbReference type="InterPro" id="IPR017441">
    <property type="entry name" value="Protein_kinase_ATP_BS"/>
</dbReference>
<evidence type="ECO:0000256" key="17">
    <source>
        <dbReference type="ARBA" id="ARBA00023180"/>
    </source>
</evidence>
<evidence type="ECO:0000256" key="20">
    <source>
        <dbReference type="PROSITE-ProRule" id="PRU10141"/>
    </source>
</evidence>
<gene>
    <name evidence="24" type="ordered locus">VIT_10s0042g00700</name>
</gene>
<evidence type="ECO:0000256" key="14">
    <source>
        <dbReference type="ARBA" id="ARBA00022989"/>
    </source>
</evidence>
<evidence type="ECO:0000313" key="25">
    <source>
        <dbReference type="Proteomes" id="UP000009183"/>
    </source>
</evidence>
<dbReference type="EMBL" id="FN595766">
    <property type="protein sequence ID" value="CCB52105.1"/>
    <property type="molecule type" value="Genomic_DNA"/>
</dbReference>
<dbReference type="SUPFAM" id="SSF56112">
    <property type="entry name" value="Protein kinase-like (PK-like)"/>
    <property type="match status" value="1"/>
</dbReference>
<dbReference type="PROSITE" id="PS00109">
    <property type="entry name" value="PROTEIN_KINASE_TYR"/>
    <property type="match status" value="1"/>
</dbReference>
<dbReference type="InterPro" id="IPR032675">
    <property type="entry name" value="LRR_dom_sf"/>
</dbReference>
<evidence type="ECO:0000256" key="15">
    <source>
        <dbReference type="ARBA" id="ARBA00023136"/>
    </source>
</evidence>
<keyword evidence="4" id="KW-0723">Serine/threonine-protein kinase</keyword>
<dbReference type="PROSITE" id="PS51450">
    <property type="entry name" value="LRR"/>
    <property type="match status" value="1"/>
</dbReference>
<evidence type="ECO:0000256" key="21">
    <source>
        <dbReference type="SAM" id="Phobius"/>
    </source>
</evidence>
<dbReference type="FunFam" id="3.80.10.10:FF:000270">
    <property type="entry name" value="Putative LRR receptor-like serine/threonine-protein kinase"/>
    <property type="match status" value="1"/>
</dbReference>
<dbReference type="PRINTS" id="PR00019">
    <property type="entry name" value="LEURICHRPT"/>
</dbReference>
<comment type="catalytic activity">
    <reaction evidence="18">
        <text>L-threonyl-[protein] + ATP = O-phospho-L-threonyl-[protein] + ADP + H(+)</text>
        <dbReference type="Rhea" id="RHEA:46608"/>
        <dbReference type="Rhea" id="RHEA-COMP:11060"/>
        <dbReference type="Rhea" id="RHEA-COMP:11605"/>
        <dbReference type="ChEBI" id="CHEBI:15378"/>
        <dbReference type="ChEBI" id="CHEBI:30013"/>
        <dbReference type="ChEBI" id="CHEBI:30616"/>
        <dbReference type="ChEBI" id="CHEBI:61977"/>
        <dbReference type="ChEBI" id="CHEBI:456216"/>
        <dbReference type="EC" id="2.7.11.1"/>
    </reaction>
</comment>
<keyword evidence="8 21" id="KW-0812">Transmembrane</keyword>
<dbReference type="Pfam" id="PF00560">
    <property type="entry name" value="LRR_1"/>
    <property type="match status" value="3"/>
</dbReference>
<keyword evidence="10" id="KW-0677">Repeat</keyword>
<reference evidence="25" key="1">
    <citation type="journal article" date="2007" name="Nature">
        <title>The grapevine genome sequence suggests ancestral hexaploidization in major angiosperm phyla.</title>
        <authorList>
            <consortium name="The French-Italian Public Consortium for Grapevine Genome Characterization."/>
            <person name="Jaillon O."/>
            <person name="Aury J.-M."/>
            <person name="Noel B."/>
            <person name="Policriti A."/>
            <person name="Clepet C."/>
            <person name="Casagrande A."/>
            <person name="Choisne N."/>
            <person name="Aubourg S."/>
            <person name="Vitulo N."/>
            <person name="Jubin C."/>
            <person name="Vezzi A."/>
            <person name="Legeai F."/>
            <person name="Hugueney P."/>
            <person name="Dasilva C."/>
            <person name="Horner D."/>
            <person name="Mica E."/>
            <person name="Jublot D."/>
            <person name="Poulain J."/>
            <person name="Bruyere C."/>
            <person name="Billault A."/>
            <person name="Segurens B."/>
            <person name="Gouyvenoux M."/>
            <person name="Ugarte E."/>
            <person name="Cattonaro F."/>
            <person name="Anthouard V."/>
            <person name="Vico V."/>
            <person name="Del Fabbro C."/>
            <person name="Alaux M."/>
            <person name="Di Gaspero G."/>
            <person name="Dumas V."/>
            <person name="Felice N."/>
            <person name="Paillard S."/>
            <person name="Juman I."/>
            <person name="Moroldo M."/>
            <person name="Scalabrin S."/>
            <person name="Canaguier A."/>
            <person name="Le Clainche I."/>
            <person name="Malacrida G."/>
            <person name="Durand E."/>
            <person name="Pesole G."/>
            <person name="Laucou V."/>
            <person name="Chatelet P."/>
            <person name="Merdinoglu D."/>
            <person name="Delledonne M."/>
            <person name="Pezzotti M."/>
            <person name="Lecharny A."/>
            <person name="Scarpelli C."/>
            <person name="Artiguenave F."/>
            <person name="Pe M.E."/>
            <person name="Valle G."/>
            <person name="Morgante M."/>
            <person name="Caboche M."/>
            <person name="Adam-Blondon A.-F."/>
            <person name="Weissenbach J."/>
            <person name="Quetier F."/>
            <person name="Wincker P."/>
        </authorList>
    </citation>
    <scope>NUCLEOTIDE SEQUENCE [LARGE SCALE GENOMIC DNA]</scope>
    <source>
        <strain evidence="25">cv. Pinot noir / PN40024</strain>
    </source>
</reference>
<evidence type="ECO:0000256" key="4">
    <source>
        <dbReference type="ARBA" id="ARBA00022527"/>
    </source>
</evidence>
<dbReference type="SMART" id="SM00365">
    <property type="entry name" value="LRR_SD22"/>
    <property type="match status" value="7"/>
</dbReference>
<name>F6HIQ9_VITVI</name>
<dbReference type="Gene3D" id="3.80.10.10">
    <property type="entry name" value="Ribonuclease Inhibitor"/>
    <property type="match status" value="5"/>
</dbReference>
<evidence type="ECO:0000256" key="6">
    <source>
        <dbReference type="ARBA" id="ARBA00022614"/>
    </source>
</evidence>
<evidence type="ECO:0000256" key="11">
    <source>
        <dbReference type="ARBA" id="ARBA00022741"/>
    </source>
</evidence>
<keyword evidence="15 21" id="KW-0472">Membrane</keyword>
<dbReference type="Gene3D" id="1.10.510.10">
    <property type="entry name" value="Transferase(Phosphotransferase) domain 1"/>
    <property type="match status" value="1"/>
</dbReference>
<dbReference type="InterPro" id="IPR055414">
    <property type="entry name" value="LRR_R13L4/SHOC2-like"/>
</dbReference>
<feature type="chain" id="PRO_5003340963" description="non-specific serine/threonine protein kinase" evidence="22">
    <location>
        <begin position="33"/>
        <end position="843"/>
    </location>
</feature>
<dbReference type="Gene3D" id="3.30.200.20">
    <property type="entry name" value="Phosphorylase Kinase, domain 1"/>
    <property type="match status" value="1"/>
</dbReference>
<keyword evidence="25" id="KW-1185">Reference proteome</keyword>
<keyword evidence="11 20" id="KW-0547">Nucleotide-binding</keyword>
<dbReference type="OrthoDB" id="676979at2759"/>
<dbReference type="PROSITE" id="PS50011">
    <property type="entry name" value="PROTEIN_KINASE_DOM"/>
    <property type="match status" value="1"/>
</dbReference>
<keyword evidence="13 20" id="KW-0067">ATP-binding</keyword>
<dbReference type="FunFam" id="1.10.510.10:FF:000445">
    <property type="entry name" value="MDIS1-interacting receptor like kinase 2"/>
    <property type="match status" value="1"/>
</dbReference>
<evidence type="ECO:0000256" key="3">
    <source>
        <dbReference type="ARBA" id="ARBA00022475"/>
    </source>
</evidence>
<dbReference type="EC" id="2.7.11.1" evidence="2"/>
<dbReference type="eggNOG" id="ENOG502QVKB">
    <property type="taxonomic scope" value="Eukaryota"/>
</dbReference>
<evidence type="ECO:0000256" key="1">
    <source>
        <dbReference type="ARBA" id="ARBA00004251"/>
    </source>
</evidence>
<evidence type="ECO:0000256" key="22">
    <source>
        <dbReference type="SAM" id="SignalP"/>
    </source>
</evidence>
<dbReference type="FunFam" id="3.80.10.10:FF:001178">
    <property type="entry name" value="Uncharacterized protein"/>
    <property type="match status" value="1"/>
</dbReference>
<dbReference type="InterPro" id="IPR001611">
    <property type="entry name" value="Leu-rich_rpt"/>
</dbReference>
<dbReference type="GO" id="GO:0004674">
    <property type="term" value="F:protein serine/threonine kinase activity"/>
    <property type="evidence" value="ECO:0007669"/>
    <property type="project" value="UniProtKB-KW"/>
</dbReference>
<dbReference type="SMART" id="SM00369">
    <property type="entry name" value="LRR_TYP"/>
    <property type="match status" value="9"/>
</dbReference>
<feature type="domain" description="Protein kinase" evidence="23">
    <location>
        <begin position="553"/>
        <end position="827"/>
    </location>
</feature>
<dbReference type="ExpressionAtlas" id="F6HIQ9">
    <property type="expression patterns" value="baseline and differential"/>
</dbReference>
<dbReference type="AlphaFoldDB" id="F6HIQ9"/>
<comment type="catalytic activity">
    <reaction evidence="19">
        <text>L-seryl-[protein] + ATP = O-phospho-L-seryl-[protein] + ADP + H(+)</text>
        <dbReference type="Rhea" id="RHEA:17989"/>
        <dbReference type="Rhea" id="RHEA-COMP:9863"/>
        <dbReference type="Rhea" id="RHEA-COMP:11604"/>
        <dbReference type="ChEBI" id="CHEBI:15378"/>
        <dbReference type="ChEBI" id="CHEBI:29999"/>
        <dbReference type="ChEBI" id="CHEBI:30616"/>
        <dbReference type="ChEBI" id="CHEBI:83421"/>
        <dbReference type="ChEBI" id="CHEBI:456216"/>
        <dbReference type="EC" id="2.7.11.1"/>
    </reaction>
</comment>
<keyword evidence="17" id="KW-0325">Glycoprotein</keyword>
<keyword evidence="7" id="KW-0808">Transferase</keyword>
<dbReference type="InterPro" id="IPR003591">
    <property type="entry name" value="Leu-rich_rpt_typical-subtyp"/>
</dbReference>
<evidence type="ECO:0000256" key="5">
    <source>
        <dbReference type="ARBA" id="ARBA00022553"/>
    </source>
</evidence>
<dbReference type="InterPro" id="IPR051716">
    <property type="entry name" value="Plant_RL_S/T_kinase"/>
</dbReference>
<evidence type="ECO:0000256" key="2">
    <source>
        <dbReference type="ARBA" id="ARBA00012513"/>
    </source>
</evidence>
<evidence type="ECO:0000256" key="8">
    <source>
        <dbReference type="ARBA" id="ARBA00022692"/>
    </source>
</evidence>
<organism evidence="24 25">
    <name type="scientific">Vitis vinifera</name>
    <name type="common">Grape</name>
    <dbReference type="NCBI Taxonomy" id="29760"/>
    <lineage>
        <taxon>Eukaryota</taxon>
        <taxon>Viridiplantae</taxon>
        <taxon>Streptophyta</taxon>
        <taxon>Embryophyta</taxon>
        <taxon>Tracheophyta</taxon>
        <taxon>Spermatophyta</taxon>
        <taxon>Magnoliopsida</taxon>
        <taxon>eudicotyledons</taxon>
        <taxon>Gunneridae</taxon>
        <taxon>Pentapetalae</taxon>
        <taxon>rosids</taxon>
        <taxon>Vitales</taxon>
        <taxon>Vitaceae</taxon>
        <taxon>Viteae</taxon>
        <taxon>Vitis</taxon>
    </lineage>
</organism>